<dbReference type="PANTHER" id="PTHR43899">
    <property type="entry name" value="RH59310P"/>
    <property type="match status" value="1"/>
</dbReference>
<evidence type="ECO:0000256" key="1">
    <source>
        <dbReference type="ARBA" id="ARBA00006484"/>
    </source>
</evidence>
<organism evidence="3 4">
    <name type="scientific">Novosphingobium piscinae</name>
    <dbReference type="NCBI Taxonomy" id="1507448"/>
    <lineage>
        <taxon>Bacteria</taxon>
        <taxon>Pseudomonadati</taxon>
        <taxon>Pseudomonadota</taxon>
        <taxon>Alphaproteobacteria</taxon>
        <taxon>Sphingomonadales</taxon>
        <taxon>Sphingomonadaceae</taxon>
        <taxon>Novosphingobium</taxon>
    </lineage>
</organism>
<keyword evidence="4" id="KW-1185">Reference proteome</keyword>
<protein>
    <submittedName>
        <fullName evidence="3">SDR family NAD(P)-dependent oxidoreductase</fullName>
    </submittedName>
</protein>
<reference evidence="3 4" key="1">
    <citation type="submission" date="2020-08" db="EMBL/GenBank/DDBJ databases">
        <title>The genome sequence of type strain Novosphingobium piscinae KCTC 42194.</title>
        <authorList>
            <person name="Liu Y."/>
        </authorList>
    </citation>
    <scope>NUCLEOTIDE SEQUENCE [LARGE SCALE GENOMIC DNA]</scope>
    <source>
        <strain evidence="3 4">KCTC 42194</strain>
    </source>
</reference>
<dbReference type="Proteomes" id="UP000551327">
    <property type="component" value="Unassembled WGS sequence"/>
</dbReference>
<comment type="similarity">
    <text evidence="1">Belongs to the short-chain dehydrogenases/reductases (SDR) family.</text>
</comment>
<accession>A0A7X1FVH0</accession>
<dbReference type="InterPro" id="IPR002347">
    <property type="entry name" value="SDR_fam"/>
</dbReference>
<evidence type="ECO:0000313" key="4">
    <source>
        <dbReference type="Proteomes" id="UP000551327"/>
    </source>
</evidence>
<comment type="caution">
    <text evidence="3">The sequence shown here is derived from an EMBL/GenBank/DDBJ whole genome shotgun (WGS) entry which is preliminary data.</text>
</comment>
<dbReference type="Pfam" id="PF00106">
    <property type="entry name" value="adh_short"/>
    <property type="match status" value="1"/>
</dbReference>
<dbReference type="PRINTS" id="PR00081">
    <property type="entry name" value="GDHRDH"/>
</dbReference>
<name>A0A7X1FVH0_9SPHN</name>
<dbReference type="PIRSF" id="PIRSF000126">
    <property type="entry name" value="11-beta-HSD1"/>
    <property type="match status" value="1"/>
</dbReference>
<evidence type="ECO:0000256" key="2">
    <source>
        <dbReference type="ARBA" id="ARBA00023002"/>
    </source>
</evidence>
<dbReference type="GO" id="GO:0016491">
    <property type="term" value="F:oxidoreductase activity"/>
    <property type="evidence" value="ECO:0007669"/>
    <property type="project" value="UniProtKB-KW"/>
</dbReference>
<dbReference type="SUPFAM" id="SSF51735">
    <property type="entry name" value="NAD(P)-binding Rossmann-fold domains"/>
    <property type="match status" value="1"/>
</dbReference>
<dbReference type="EMBL" id="JACLAX010000001">
    <property type="protein sequence ID" value="MBC2667731.1"/>
    <property type="molecule type" value="Genomic_DNA"/>
</dbReference>
<gene>
    <name evidence="3" type="ORF">H7F53_01060</name>
</gene>
<dbReference type="InterPro" id="IPR051019">
    <property type="entry name" value="VLCFA-Steroid_DH"/>
</dbReference>
<dbReference type="AlphaFoldDB" id="A0A7X1FVH0"/>
<dbReference type="PANTHER" id="PTHR43899:SF13">
    <property type="entry name" value="RH59310P"/>
    <property type="match status" value="1"/>
</dbReference>
<sequence length="265" mass="27328">MTLAERCGPWAVIAGGSEGVGAVFADRLAGARVNLVLVARTAARLETAAAALRAAHGVEVRTLALDLSAAEASDAVIAATAGLAVGMLVCNAGSAGGPVALVDQDPAAALANIRLNVFVQTLLAQHYARGMIARGRGAIVLVGSLGAIAGCKNLTVYGAAKSYTQTFAEGLWAELSPHGIDVAALMIGRTRTPALERTELHENTGVPAAEPETVVDFALANLGEGPVLVPPEHLPSFQAMRAMPRRKAVEIMTRSLEPQTRDLLT</sequence>
<dbReference type="InterPro" id="IPR036291">
    <property type="entry name" value="NAD(P)-bd_dom_sf"/>
</dbReference>
<keyword evidence="2" id="KW-0560">Oxidoreductase</keyword>
<evidence type="ECO:0000313" key="3">
    <source>
        <dbReference type="EMBL" id="MBC2667731.1"/>
    </source>
</evidence>
<proteinExistence type="inferred from homology"/>
<dbReference type="RefSeq" id="WP_185677609.1">
    <property type="nucleotide sequence ID" value="NZ_JACLAX010000001.1"/>
</dbReference>
<dbReference type="Gene3D" id="3.40.50.720">
    <property type="entry name" value="NAD(P)-binding Rossmann-like Domain"/>
    <property type="match status" value="1"/>
</dbReference>